<accession>A0ABN2W7G1</accession>
<dbReference type="InterPro" id="IPR010982">
    <property type="entry name" value="Lambda_DNA-bd_dom_sf"/>
</dbReference>
<dbReference type="Gene3D" id="1.10.260.40">
    <property type="entry name" value="lambda repressor-like DNA-binding domains"/>
    <property type="match status" value="1"/>
</dbReference>
<gene>
    <name evidence="2" type="ORF">GCM10009759_02370</name>
</gene>
<proteinExistence type="predicted"/>
<dbReference type="SMART" id="SM00530">
    <property type="entry name" value="HTH_XRE"/>
    <property type="match status" value="1"/>
</dbReference>
<dbReference type="RefSeq" id="WP_344549750.1">
    <property type="nucleotide sequence ID" value="NZ_BAAANS010000001.1"/>
</dbReference>
<reference evidence="2 3" key="1">
    <citation type="journal article" date="2019" name="Int. J. Syst. Evol. Microbiol.">
        <title>The Global Catalogue of Microorganisms (GCM) 10K type strain sequencing project: providing services to taxonomists for standard genome sequencing and annotation.</title>
        <authorList>
            <consortium name="The Broad Institute Genomics Platform"/>
            <consortium name="The Broad Institute Genome Sequencing Center for Infectious Disease"/>
            <person name="Wu L."/>
            <person name="Ma J."/>
        </authorList>
    </citation>
    <scope>NUCLEOTIDE SEQUENCE [LARGE SCALE GENOMIC DNA]</scope>
    <source>
        <strain evidence="2 3">JCM 14559</strain>
    </source>
</reference>
<dbReference type="Pfam" id="PF19054">
    <property type="entry name" value="DUF5753"/>
    <property type="match status" value="1"/>
</dbReference>
<evidence type="ECO:0000313" key="3">
    <source>
        <dbReference type="Proteomes" id="UP001500897"/>
    </source>
</evidence>
<protein>
    <submittedName>
        <fullName evidence="2">Helix-turn-helix transcriptional regulator</fullName>
    </submittedName>
</protein>
<keyword evidence="3" id="KW-1185">Reference proteome</keyword>
<sequence length="276" mass="30655">METGNEVDVVSSPALRFGRELARSRAARGWSQVRLAKQMGYSNGYISLIERGKRGLTFTFAVKADEVFGTGSRFQELWRLYSNASLVEGFTEYVEAEARCRVLRTFELGVVPSQFQTPAYASALAMAAVRRGDITEAQAEARVSFLANRQQIFRRPTAPLVHAVLDEGCIRRVVGGPEVMAEQLAYLEAVAASPRVVLQIAPFDLGERVPFRMPVVLLTLPDRSMLGYAESLARGYVERSRETVASWSKRYDRLLVESAPTAPSLAMVRTARKELS</sequence>
<dbReference type="SUPFAM" id="SSF47413">
    <property type="entry name" value="lambda repressor-like DNA-binding domains"/>
    <property type="match status" value="1"/>
</dbReference>
<organism evidence="2 3">
    <name type="scientific">Kitasatospora saccharophila</name>
    <dbReference type="NCBI Taxonomy" id="407973"/>
    <lineage>
        <taxon>Bacteria</taxon>
        <taxon>Bacillati</taxon>
        <taxon>Actinomycetota</taxon>
        <taxon>Actinomycetes</taxon>
        <taxon>Kitasatosporales</taxon>
        <taxon>Streptomycetaceae</taxon>
        <taxon>Kitasatospora</taxon>
    </lineage>
</organism>
<evidence type="ECO:0000259" key="1">
    <source>
        <dbReference type="PROSITE" id="PS50943"/>
    </source>
</evidence>
<dbReference type="Proteomes" id="UP001500897">
    <property type="component" value="Unassembled WGS sequence"/>
</dbReference>
<dbReference type="CDD" id="cd00093">
    <property type="entry name" value="HTH_XRE"/>
    <property type="match status" value="1"/>
</dbReference>
<dbReference type="InterPro" id="IPR043917">
    <property type="entry name" value="DUF5753"/>
</dbReference>
<dbReference type="EMBL" id="BAAANS010000001">
    <property type="protein sequence ID" value="GAA2083865.1"/>
    <property type="molecule type" value="Genomic_DNA"/>
</dbReference>
<name>A0ABN2W7G1_9ACTN</name>
<comment type="caution">
    <text evidence="2">The sequence shown here is derived from an EMBL/GenBank/DDBJ whole genome shotgun (WGS) entry which is preliminary data.</text>
</comment>
<evidence type="ECO:0000313" key="2">
    <source>
        <dbReference type="EMBL" id="GAA2083865.1"/>
    </source>
</evidence>
<dbReference type="PROSITE" id="PS50943">
    <property type="entry name" value="HTH_CROC1"/>
    <property type="match status" value="1"/>
</dbReference>
<dbReference type="Pfam" id="PF13560">
    <property type="entry name" value="HTH_31"/>
    <property type="match status" value="1"/>
</dbReference>
<dbReference type="InterPro" id="IPR001387">
    <property type="entry name" value="Cro/C1-type_HTH"/>
</dbReference>
<feature type="domain" description="HTH cro/C1-type" evidence="1">
    <location>
        <begin position="21"/>
        <end position="77"/>
    </location>
</feature>